<dbReference type="OrthoDB" id="8902383at2759"/>
<accession>Q4RCV4</accession>
<organism evidence="1">
    <name type="scientific">Tetraodon nigroviridis</name>
    <name type="common">Spotted green pufferfish</name>
    <name type="synonym">Chelonodon nigroviridis</name>
    <dbReference type="NCBI Taxonomy" id="99883"/>
    <lineage>
        <taxon>Eukaryota</taxon>
        <taxon>Metazoa</taxon>
        <taxon>Chordata</taxon>
        <taxon>Craniata</taxon>
        <taxon>Vertebrata</taxon>
        <taxon>Euteleostomi</taxon>
        <taxon>Actinopterygii</taxon>
        <taxon>Neopterygii</taxon>
        <taxon>Teleostei</taxon>
        <taxon>Neoteleostei</taxon>
        <taxon>Acanthomorphata</taxon>
        <taxon>Eupercaria</taxon>
        <taxon>Tetraodontiformes</taxon>
        <taxon>Tetradontoidea</taxon>
        <taxon>Tetraodontidae</taxon>
        <taxon>Tetraodon</taxon>
    </lineage>
</organism>
<protein>
    <submittedName>
        <fullName evidence="1">(spotted green pufferfish) hypothetical protein</fullName>
    </submittedName>
</protein>
<feature type="non-terminal residue" evidence="1">
    <location>
        <position position="1"/>
    </location>
</feature>
<reference evidence="1" key="2">
    <citation type="submission" date="2004-02" db="EMBL/GenBank/DDBJ databases">
        <authorList>
            <consortium name="Genoscope"/>
            <consortium name="Whitehead Institute Centre for Genome Research"/>
        </authorList>
    </citation>
    <scope>NUCLEOTIDE SEQUENCE</scope>
</reference>
<dbReference type="AlphaFoldDB" id="Q4RCV4"/>
<dbReference type="KEGG" id="tng:GSTEN00038800G001"/>
<dbReference type="EMBL" id="CAAE01018018">
    <property type="protein sequence ID" value="CAG13778.1"/>
    <property type="molecule type" value="Genomic_DNA"/>
</dbReference>
<comment type="caution">
    <text evidence="1">The sequence shown here is derived from an EMBL/GenBank/DDBJ whole genome shotgun (WGS) entry which is preliminary data.</text>
</comment>
<sequence>CMVESKYNHSRFIPYKNNIVRFTVDAFLFKGMPYQVSHKLCKLQFVFSTYLSLSLPGSGQVITSVYCFVL</sequence>
<name>Q4RCV4_TETNG</name>
<proteinExistence type="predicted"/>
<gene>
    <name evidence="1" type="ORF">GSTENG00038800001</name>
</gene>
<reference evidence="1" key="1">
    <citation type="journal article" date="2004" name="Nature">
        <title>Genome duplication in the teleost fish Tetraodon nigroviridis reveals the early vertebrate proto-karyotype.</title>
        <authorList>
            <person name="Jaillon O."/>
            <person name="Aury J.-M."/>
            <person name="Brunet F."/>
            <person name="Petit J.-L."/>
            <person name="Stange-Thomann N."/>
            <person name="Mauceli E."/>
            <person name="Bouneau L."/>
            <person name="Fischer C."/>
            <person name="Ozouf-Costaz C."/>
            <person name="Bernot A."/>
            <person name="Nicaud S."/>
            <person name="Jaffe D."/>
            <person name="Fisher S."/>
            <person name="Lutfalla G."/>
            <person name="Dossat C."/>
            <person name="Segurens B."/>
            <person name="Dasilva C."/>
            <person name="Salanoubat M."/>
            <person name="Levy M."/>
            <person name="Boudet N."/>
            <person name="Castellano S."/>
            <person name="Anthouard V."/>
            <person name="Jubin C."/>
            <person name="Castelli V."/>
            <person name="Katinka M."/>
            <person name="Vacherie B."/>
            <person name="Biemont C."/>
            <person name="Skalli Z."/>
            <person name="Cattolico L."/>
            <person name="Poulain J."/>
            <person name="De Berardinis V."/>
            <person name="Cruaud C."/>
            <person name="Duprat S."/>
            <person name="Brottier P."/>
            <person name="Coutanceau J.-P."/>
            <person name="Gouzy J."/>
            <person name="Parra G."/>
            <person name="Lardier G."/>
            <person name="Chapple C."/>
            <person name="McKernan K.J."/>
            <person name="McEwan P."/>
            <person name="Bosak S."/>
            <person name="Kellis M."/>
            <person name="Volff J.-N."/>
            <person name="Guigo R."/>
            <person name="Zody M.C."/>
            <person name="Mesirov J."/>
            <person name="Lindblad-Toh K."/>
            <person name="Birren B."/>
            <person name="Nusbaum C."/>
            <person name="Kahn D."/>
            <person name="Robinson-Rechavi M."/>
            <person name="Laudet V."/>
            <person name="Schachter V."/>
            <person name="Quetier F."/>
            <person name="Saurin W."/>
            <person name="Scarpelli C."/>
            <person name="Wincker P."/>
            <person name="Lander E.S."/>
            <person name="Weissenbach J."/>
            <person name="Roest Crollius H."/>
        </authorList>
    </citation>
    <scope>NUCLEOTIDE SEQUENCE [LARGE SCALE GENOMIC DNA]</scope>
</reference>
<evidence type="ECO:0000313" key="1">
    <source>
        <dbReference type="EMBL" id="CAG13778.1"/>
    </source>
</evidence>